<dbReference type="Pfam" id="PF00583">
    <property type="entry name" value="Acetyltransf_1"/>
    <property type="match status" value="1"/>
</dbReference>
<proteinExistence type="predicted"/>
<dbReference type="STRING" id="1612624.ADU59_28845"/>
<keyword evidence="2" id="KW-0012">Acyltransferase</keyword>
<evidence type="ECO:0000256" key="1">
    <source>
        <dbReference type="ARBA" id="ARBA00022679"/>
    </source>
</evidence>
<dbReference type="InterPro" id="IPR016181">
    <property type="entry name" value="Acyl_CoA_acyltransferase"/>
</dbReference>
<dbReference type="SUPFAM" id="SSF55729">
    <property type="entry name" value="Acyl-CoA N-acyltransferases (Nat)"/>
    <property type="match status" value="1"/>
</dbReference>
<organism evidence="4 5">
    <name type="scientific">Pararhizobium polonicum</name>
    <dbReference type="NCBI Taxonomy" id="1612624"/>
    <lineage>
        <taxon>Bacteria</taxon>
        <taxon>Pseudomonadati</taxon>
        <taxon>Pseudomonadota</taxon>
        <taxon>Alphaproteobacteria</taxon>
        <taxon>Hyphomicrobiales</taxon>
        <taxon>Rhizobiaceae</taxon>
        <taxon>Rhizobium/Agrobacterium group</taxon>
        <taxon>Pararhizobium</taxon>
    </lineage>
</organism>
<evidence type="ECO:0000256" key="2">
    <source>
        <dbReference type="ARBA" id="ARBA00023315"/>
    </source>
</evidence>
<dbReference type="GO" id="GO:0016747">
    <property type="term" value="F:acyltransferase activity, transferring groups other than amino-acyl groups"/>
    <property type="evidence" value="ECO:0007669"/>
    <property type="project" value="InterPro"/>
</dbReference>
<dbReference type="InterPro" id="IPR000182">
    <property type="entry name" value="GNAT_dom"/>
</dbReference>
<sequence>MPTSRDESIVIQPSTYEDMIALGRFGVELMSLHHHWDNERFIAPDKTTPAAYAAYLAKQSARAEVIFLVAWHHDRAVGYSYAEMKGFDYMALCGPAGVVHDIFVEPSQRRLGIGGKLVDATISALAALEAQQVVLSTTYRNEAAQRLFASAGLRPTMIEMTLTLRSPCSVPK</sequence>
<dbReference type="AlphaFoldDB" id="A0A1C7NSV6"/>
<keyword evidence="5" id="KW-1185">Reference proteome</keyword>
<dbReference type="Gene3D" id="3.40.630.30">
    <property type="match status" value="1"/>
</dbReference>
<dbReference type="RefSeq" id="WP_068959202.1">
    <property type="nucleotide sequence ID" value="NZ_LGLV01000025.1"/>
</dbReference>
<keyword evidence="1" id="KW-0808">Transferase</keyword>
<evidence type="ECO:0000313" key="5">
    <source>
        <dbReference type="Proteomes" id="UP000093111"/>
    </source>
</evidence>
<dbReference type="OrthoDB" id="7567369at2"/>
<accession>A0A1C7NSV6</accession>
<gene>
    <name evidence="4" type="ORF">ADU59_28845</name>
</gene>
<dbReference type="CDD" id="cd04301">
    <property type="entry name" value="NAT_SF"/>
    <property type="match status" value="1"/>
</dbReference>
<dbReference type="InterPro" id="IPR050832">
    <property type="entry name" value="Bact_Acetyltransf"/>
</dbReference>
<comment type="caution">
    <text evidence="4">The sequence shown here is derived from an EMBL/GenBank/DDBJ whole genome shotgun (WGS) entry which is preliminary data.</text>
</comment>
<evidence type="ECO:0000313" key="4">
    <source>
        <dbReference type="EMBL" id="OBZ92057.1"/>
    </source>
</evidence>
<reference evidence="4 5" key="1">
    <citation type="journal article" date="2016" name="Syst. Appl. Microbiol.">
        <title>Pararhizobium polonicum sp. nov. isolated from tumors on stone fruit rootstocks.</title>
        <authorList>
            <person name="Pulawska J."/>
            <person name="Kuzmanovic N."/>
            <person name="Willems A."/>
            <person name="Pothier J.F."/>
        </authorList>
    </citation>
    <scope>NUCLEOTIDE SEQUENCE [LARGE SCALE GENOMIC DNA]</scope>
    <source>
        <strain evidence="4 5">F5.1</strain>
    </source>
</reference>
<dbReference type="EMBL" id="LGLV01000025">
    <property type="protein sequence ID" value="OBZ92057.1"/>
    <property type="molecule type" value="Genomic_DNA"/>
</dbReference>
<evidence type="ECO:0000259" key="3">
    <source>
        <dbReference type="PROSITE" id="PS51186"/>
    </source>
</evidence>
<dbReference type="Proteomes" id="UP000093111">
    <property type="component" value="Unassembled WGS sequence"/>
</dbReference>
<dbReference type="PROSITE" id="PS51186">
    <property type="entry name" value="GNAT"/>
    <property type="match status" value="1"/>
</dbReference>
<dbReference type="PATRIC" id="fig|1612624.7.peg.3951"/>
<protein>
    <recommendedName>
        <fullName evidence="3">N-acetyltransferase domain-containing protein</fullName>
    </recommendedName>
</protein>
<name>A0A1C7NSV6_9HYPH</name>
<feature type="domain" description="N-acetyltransferase" evidence="3">
    <location>
        <begin position="20"/>
        <end position="172"/>
    </location>
</feature>
<dbReference type="PANTHER" id="PTHR43877">
    <property type="entry name" value="AMINOALKYLPHOSPHONATE N-ACETYLTRANSFERASE-RELATED-RELATED"/>
    <property type="match status" value="1"/>
</dbReference>